<dbReference type="EMBL" id="PHWZ01000048">
    <property type="protein sequence ID" value="TEY78497.1"/>
    <property type="molecule type" value="Genomic_DNA"/>
</dbReference>
<dbReference type="PANTHER" id="PTHR24305:SF166">
    <property type="entry name" value="CYTOCHROME P450 12A4, MITOCHONDRIAL-RELATED"/>
    <property type="match status" value="1"/>
</dbReference>
<dbReference type="GO" id="GO:0016705">
    <property type="term" value="F:oxidoreductase activity, acting on paired donors, with incorporation or reduction of molecular oxygen"/>
    <property type="evidence" value="ECO:0007669"/>
    <property type="project" value="InterPro"/>
</dbReference>
<dbReference type="AlphaFoldDB" id="A0A4Y8DDP6"/>
<evidence type="ECO:0000313" key="3">
    <source>
        <dbReference type="Proteomes" id="UP000297299"/>
    </source>
</evidence>
<sequence length="197" mass="22142">MPLPLSLFAECTAFVLVGLCLIRIAREYFSPLSSIPNAGVCAPYSRLLWAFPTEFRGRITLDLPKLHEKLDYTTDIILGPLVRIGPNEVSFYSIKMYDAVHKVNSRFKKDPRVYGEFIQGGSPALFSITDPVEHSKRRRLMGQLFNRSQMHKLEGLMLHHINDFVQNAASSRDGVDLLPICRALEADIMCITACGSL</sequence>
<comment type="caution">
    <text evidence="2">The sequence shown here is derived from an EMBL/GenBank/DDBJ whole genome shotgun (WGS) entry which is preliminary data.</text>
</comment>
<evidence type="ECO:0000313" key="2">
    <source>
        <dbReference type="EMBL" id="TEY78497.1"/>
    </source>
</evidence>
<accession>A0A4Y8DDP6</accession>
<name>A0A4Y8DDP6_9HELO</name>
<evidence type="ECO:0008006" key="4">
    <source>
        <dbReference type="Google" id="ProtNLM"/>
    </source>
</evidence>
<dbReference type="GO" id="GO:0020037">
    <property type="term" value="F:heme binding"/>
    <property type="evidence" value="ECO:0007669"/>
    <property type="project" value="InterPro"/>
</dbReference>
<dbReference type="GO" id="GO:0005506">
    <property type="term" value="F:iron ion binding"/>
    <property type="evidence" value="ECO:0007669"/>
    <property type="project" value="InterPro"/>
</dbReference>
<dbReference type="InterPro" id="IPR050121">
    <property type="entry name" value="Cytochrome_P450_monoxygenase"/>
</dbReference>
<dbReference type="Proteomes" id="UP000297299">
    <property type="component" value="Unassembled WGS sequence"/>
</dbReference>
<dbReference type="OrthoDB" id="3945418at2759"/>
<dbReference type="SUPFAM" id="SSF48264">
    <property type="entry name" value="Cytochrome P450"/>
    <property type="match status" value="1"/>
</dbReference>
<gene>
    <name evidence="2" type="ORF">BOTCAL_0048g00240</name>
</gene>
<evidence type="ECO:0000256" key="1">
    <source>
        <dbReference type="ARBA" id="ARBA00010617"/>
    </source>
</evidence>
<proteinExistence type="inferred from homology"/>
<comment type="similarity">
    <text evidence="1">Belongs to the cytochrome P450 family.</text>
</comment>
<dbReference type="STRING" id="38488.A0A4Y8DDP6"/>
<dbReference type="GO" id="GO:0004497">
    <property type="term" value="F:monooxygenase activity"/>
    <property type="evidence" value="ECO:0007669"/>
    <property type="project" value="InterPro"/>
</dbReference>
<keyword evidence="3" id="KW-1185">Reference proteome</keyword>
<dbReference type="Gene3D" id="1.10.630.10">
    <property type="entry name" value="Cytochrome P450"/>
    <property type="match status" value="1"/>
</dbReference>
<dbReference type="PANTHER" id="PTHR24305">
    <property type="entry name" value="CYTOCHROME P450"/>
    <property type="match status" value="1"/>
</dbReference>
<organism evidence="2 3">
    <name type="scientific">Botryotinia calthae</name>
    <dbReference type="NCBI Taxonomy" id="38488"/>
    <lineage>
        <taxon>Eukaryota</taxon>
        <taxon>Fungi</taxon>
        <taxon>Dikarya</taxon>
        <taxon>Ascomycota</taxon>
        <taxon>Pezizomycotina</taxon>
        <taxon>Leotiomycetes</taxon>
        <taxon>Helotiales</taxon>
        <taxon>Sclerotiniaceae</taxon>
        <taxon>Botryotinia</taxon>
    </lineage>
</organism>
<dbReference type="InterPro" id="IPR036396">
    <property type="entry name" value="Cyt_P450_sf"/>
</dbReference>
<reference evidence="2 3" key="1">
    <citation type="submission" date="2017-11" db="EMBL/GenBank/DDBJ databases">
        <title>Comparative genomics of Botrytis spp.</title>
        <authorList>
            <person name="Valero-Jimenez C.A."/>
            <person name="Tapia P."/>
            <person name="Veloso J."/>
            <person name="Silva-Moreno E."/>
            <person name="Staats M."/>
            <person name="Valdes J.H."/>
            <person name="Van Kan J.A.L."/>
        </authorList>
    </citation>
    <scope>NUCLEOTIDE SEQUENCE [LARGE SCALE GENOMIC DNA]</scope>
    <source>
        <strain evidence="2 3">MUCL2830</strain>
    </source>
</reference>
<protein>
    <recommendedName>
        <fullName evidence="4">Cytochrome P450</fullName>
    </recommendedName>
</protein>